<dbReference type="OMA" id="FRTQWDE"/>
<dbReference type="FunCoup" id="A3LN73">
    <property type="interactions" value="238"/>
</dbReference>
<evidence type="ECO:0000313" key="6">
    <source>
        <dbReference type="EMBL" id="ABN64807.2"/>
    </source>
</evidence>
<evidence type="ECO:0000256" key="1">
    <source>
        <dbReference type="ARBA" id="ARBA00004173"/>
    </source>
</evidence>
<dbReference type="GO" id="GO:0033617">
    <property type="term" value="P:mitochondrial respiratory chain complex IV assembly"/>
    <property type="evidence" value="ECO:0007669"/>
    <property type="project" value="EnsemblFungi"/>
</dbReference>
<dbReference type="OrthoDB" id="2153661at2759"/>
<dbReference type="HOGENOM" id="CLU_068504_0_0_1"/>
<keyword evidence="6" id="KW-0687">Ribonucleoprotein</keyword>
<dbReference type="Gene3D" id="1.20.58.1180">
    <property type="match status" value="1"/>
</dbReference>
<evidence type="ECO:0000256" key="2">
    <source>
        <dbReference type="ARBA" id="ARBA00023128"/>
    </source>
</evidence>
<dbReference type="PANTHER" id="PTHR11362:SF82">
    <property type="entry name" value="PHOSPHATIDYLETHANOLAMINE-BINDING PROTEIN 4"/>
    <property type="match status" value="1"/>
</dbReference>
<evidence type="ECO:0000256" key="4">
    <source>
        <dbReference type="ARBA" id="ARBA00038016"/>
    </source>
</evidence>
<keyword evidence="6" id="KW-0689">Ribosomal protein</keyword>
<dbReference type="PANTHER" id="PTHR11362">
    <property type="entry name" value="PHOSPHATIDYLETHANOLAMINE-BINDING PROTEIN"/>
    <property type="match status" value="1"/>
</dbReference>
<accession>A3LN73</accession>
<name>A3LN73_PICST</name>
<organism evidence="6 7">
    <name type="scientific">Scheffersomyces stipitis (strain ATCC 58785 / CBS 6054 / NBRC 10063 / NRRL Y-11545)</name>
    <name type="common">Yeast</name>
    <name type="synonym">Pichia stipitis</name>
    <dbReference type="NCBI Taxonomy" id="322104"/>
    <lineage>
        <taxon>Eukaryota</taxon>
        <taxon>Fungi</taxon>
        <taxon>Dikarya</taxon>
        <taxon>Ascomycota</taxon>
        <taxon>Saccharomycotina</taxon>
        <taxon>Pichiomycetes</taxon>
        <taxon>Debaryomycetaceae</taxon>
        <taxon>Scheffersomyces</taxon>
    </lineage>
</organism>
<dbReference type="GO" id="GO:0003735">
    <property type="term" value="F:structural constituent of ribosome"/>
    <property type="evidence" value="ECO:0007669"/>
    <property type="project" value="EnsemblFungi"/>
</dbReference>
<dbReference type="AlphaFoldDB" id="A3LN73"/>
<dbReference type="SUPFAM" id="SSF49777">
    <property type="entry name" value="PEBP-like"/>
    <property type="match status" value="1"/>
</dbReference>
<dbReference type="Proteomes" id="UP000002258">
    <property type="component" value="Chromosome 2"/>
</dbReference>
<dbReference type="GO" id="GO:0005762">
    <property type="term" value="C:mitochondrial large ribosomal subunit"/>
    <property type="evidence" value="ECO:0007669"/>
    <property type="project" value="EnsemblFungi"/>
</dbReference>
<evidence type="ECO:0000313" key="7">
    <source>
        <dbReference type="Proteomes" id="UP000002258"/>
    </source>
</evidence>
<dbReference type="Pfam" id="PF01161">
    <property type="entry name" value="PBP"/>
    <property type="match status" value="1"/>
</dbReference>
<comment type="similarity">
    <text evidence="4">Belongs to the phosphatidylethanolamine-binding protein family. Mitochondrion-specific ribosomal protein mL38 subfamily.</text>
</comment>
<dbReference type="FunFam" id="3.90.280.10:FF:000004">
    <property type="entry name" value="Mitochondrial large ribosomal subunit YmL35"/>
    <property type="match status" value="1"/>
</dbReference>
<dbReference type="KEGG" id="pic:PICST_81718"/>
<reference evidence="6 7" key="1">
    <citation type="journal article" date="2007" name="Nat. Biotechnol.">
        <title>Genome sequence of the lignocellulose-bioconverting and xylose-fermenting yeast Pichia stipitis.</title>
        <authorList>
            <person name="Jeffries T.W."/>
            <person name="Grigoriev I.V."/>
            <person name="Grimwood J."/>
            <person name="Laplaza J.M."/>
            <person name="Aerts A."/>
            <person name="Salamov A."/>
            <person name="Schmutz J."/>
            <person name="Lindquist E."/>
            <person name="Dehal P."/>
            <person name="Shapiro H."/>
            <person name="Jin Y.S."/>
            <person name="Passoth V."/>
            <person name="Richardson P.M."/>
        </authorList>
    </citation>
    <scope>NUCLEOTIDE SEQUENCE [LARGE SCALE GENOMIC DNA]</scope>
    <source>
        <strain evidence="7">ATCC 58785 / CBS 6054 / NBRC 10063 / NRRL Y-11545</strain>
    </source>
</reference>
<dbReference type="CDD" id="cd00866">
    <property type="entry name" value="PEBP_euk"/>
    <property type="match status" value="1"/>
</dbReference>
<dbReference type="GeneID" id="4837245"/>
<protein>
    <recommendedName>
        <fullName evidence="5">Large ribosomal subunit protein mL38</fullName>
    </recommendedName>
</protein>
<dbReference type="EMBL" id="CP000496">
    <property type="protein sequence ID" value="ABN64807.2"/>
    <property type="molecule type" value="Genomic_DNA"/>
</dbReference>
<dbReference type="Gene3D" id="3.90.280.10">
    <property type="entry name" value="PEBP-like"/>
    <property type="match status" value="1"/>
</dbReference>
<gene>
    <name evidence="6" type="primary">MRPL35</name>
    <name evidence="6" type="ORF">PICST_81718</name>
</gene>
<comment type="function">
    <text evidence="3">Component of the mitochondrial ribosome (mitoribosome), a dedicated translation machinery responsible for the synthesis of mitochondrial genome-encoded proteins, including at least some of the essential transmembrane subunits of the mitochondrial respiratory chain. The mitoribosomes are attached to the mitochondrial inner membrane and translation products are cotranslationally integrated into the membrane.</text>
</comment>
<keyword evidence="2" id="KW-0496">Mitochondrion</keyword>
<proteinExistence type="inferred from homology"/>
<sequence length="384" mass="44130">MLQAKSGVRIATRNVASFSKRFQSTSSGIWTDFSKRSASLKLNSPEVKQGLLHKINPEEGPASISDYNRRLAYHSPEDIDETFKQAYELLQQEAEVKYKEIEGYKKRLGEAKSTKEVEFLKKSIDKLLVDAEVKNPEVLYNVEYTDVELLDKSQPVYRHLLKEKWEAYDLMITMQRLEQLHMIPDTLPTLDPKVDVKVKFPHNVKEEFADWVVPGTVLPAFAVSQPPTIQIQEFETVEEKNLYSIVLVNPDTPDLKTNSYSTTLQYGLANVPLDNVDNVIDTSKLFSQGEKFTFKDYQPLVPEKNAQTQRACLWVFRQSEELTLGDIARENFDIRDFASKNNLTAVGAHIWRQRFDRSVNYVRNKYGLGEGRVFRRVRGTAPVV</sequence>
<evidence type="ECO:0000256" key="5">
    <source>
        <dbReference type="ARBA" id="ARBA00039444"/>
    </source>
</evidence>
<dbReference type="RefSeq" id="XP_001382836.2">
    <property type="nucleotide sequence ID" value="XM_001382799.1"/>
</dbReference>
<dbReference type="InterPro" id="IPR036610">
    <property type="entry name" value="PEBP-like_sf"/>
</dbReference>
<dbReference type="eggNOG" id="KOG3346">
    <property type="taxonomic scope" value="Eukaryota"/>
</dbReference>
<comment type="subcellular location">
    <subcellularLocation>
        <location evidence="1">Mitochondrion</location>
    </subcellularLocation>
</comment>
<dbReference type="InterPro" id="IPR035810">
    <property type="entry name" value="PEBP_euk"/>
</dbReference>
<dbReference type="InParanoid" id="A3LN73"/>
<dbReference type="STRING" id="322104.A3LN73"/>
<keyword evidence="7" id="KW-1185">Reference proteome</keyword>
<dbReference type="InterPro" id="IPR008914">
    <property type="entry name" value="PEBP"/>
</dbReference>
<evidence type="ECO:0000256" key="3">
    <source>
        <dbReference type="ARBA" id="ARBA00037226"/>
    </source>
</evidence>